<dbReference type="InterPro" id="IPR002401">
    <property type="entry name" value="Cyt_P450_E_grp-I"/>
</dbReference>
<dbReference type="GO" id="GO:0004497">
    <property type="term" value="F:monooxygenase activity"/>
    <property type="evidence" value="ECO:0007669"/>
    <property type="project" value="UniProtKB-KW"/>
</dbReference>
<sequence>MHPYLLPLYGLLVLTTAWTLSSLFGLYQNYQKARQFGFPIIINAVNFQNPFVVFLGPRVLPSLSRIPFGIGSYFKHISVDWITDDRYKTHQRLGNAISIIDPKWLRIFITDASAIEDVMNRRKDFTKPRVFYQPVEILGPNVDTVEGATWQRHRKITTPPFNERNSALVWKESVRQAQQMLTFWLEQGKSITGTSADTLTLALHVLTAAGFGQEYSFSSNLQAPPAGHQLSYRDALNDVLRGFLPLIICGPDSLSKWYMPKGVKAVGLAVKEFKQYMKEMVTRERQLIEKRDSSNHANLISSLVRASEDGKSASQSLDDDEILGNLFIYNLAGHETTANTLAYVITLLSINPDYQDWIYEEVTQVLQEAGSPETWQYEEVYPRLPRCLATMLETVRLFMSVPSLMKIATDGPQPLTIDDKEYLLPEGTFVVNNFAASHTLPRYWGSDSLHWKPKRWIGTEDNITGMKGFGEIVKEAPVRGCYKPWGEGPRVCPGKKFAQVEFVAVLATLFKEWTVRPQSRPGETSQQTTERVQAVLNDSRLEITLQMRNPTSVGMIWERRSERLQG</sequence>
<dbReference type="InterPro" id="IPR017972">
    <property type="entry name" value="Cyt_P450_CS"/>
</dbReference>
<evidence type="ECO:0000256" key="2">
    <source>
        <dbReference type="ARBA" id="ARBA00010617"/>
    </source>
</evidence>
<dbReference type="EMBL" id="JAPUFD010000005">
    <property type="protein sequence ID" value="MDI1487435.1"/>
    <property type="molecule type" value="Genomic_DNA"/>
</dbReference>
<keyword evidence="5 6" id="KW-0349">Heme</keyword>
<dbReference type="SUPFAM" id="SSF48264">
    <property type="entry name" value="Cytochrome P450"/>
    <property type="match status" value="1"/>
</dbReference>
<keyword evidence="3 5" id="KW-0479">Metal-binding</keyword>
<feature type="transmembrane region" description="Helical" evidence="7">
    <location>
        <begin position="6"/>
        <end position="27"/>
    </location>
</feature>
<keyword evidence="7" id="KW-0812">Transmembrane</keyword>
<keyword evidence="6" id="KW-0560">Oxidoreductase</keyword>
<dbReference type="InterPro" id="IPR036396">
    <property type="entry name" value="Cyt_P450_sf"/>
</dbReference>
<keyword evidence="6" id="KW-0503">Monooxygenase</keyword>
<proteinExistence type="inferred from homology"/>
<dbReference type="Pfam" id="PF00067">
    <property type="entry name" value="p450"/>
    <property type="match status" value="1"/>
</dbReference>
<organism evidence="8 9">
    <name type="scientific">Ramalina farinacea</name>
    <dbReference type="NCBI Taxonomy" id="258253"/>
    <lineage>
        <taxon>Eukaryota</taxon>
        <taxon>Fungi</taxon>
        <taxon>Dikarya</taxon>
        <taxon>Ascomycota</taxon>
        <taxon>Pezizomycotina</taxon>
        <taxon>Lecanoromycetes</taxon>
        <taxon>OSLEUM clade</taxon>
        <taxon>Lecanoromycetidae</taxon>
        <taxon>Lecanorales</taxon>
        <taxon>Lecanorineae</taxon>
        <taxon>Ramalinaceae</taxon>
        <taxon>Ramalina</taxon>
    </lineage>
</organism>
<comment type="cofactor">
    <cofactor evidence="1 5">
        <name>heme</name>
        <dbReference type="ChEBI" id="CHEBI:30413"/>
    </cofactor>
</comment>
<keyword evidence="7" id="KW-1133">Transmembrane helix</keyword>
<dbReference type="PROSITE" id="PS00086">
    <property type="entry name" value="CYTOCHROME_P450"/>
    <property type="match status" value="1"/>
</dbReference>
<comment type="caution">
    <text evidence="8">The sequence shown here is derived from an EMBL/GenBank/DDBJ whole genome shotgun (WGS) entry which is preliminary data.</text>
</comment>
<evidence type="ECO:0000313" key="8">
    <source>
        <dbReference type="EMBL" id="MDI1487435.1"/>
    </source>
</evidence>
<dbReference type="PANTHER" id="PTHR24305:SF166">
    <property type="entry name" value="CYTOCHROME P450 12A4, MITOCHONDRIAL-RELATED"/>
    <property type="match status" value="1"/>
</dbReference>
<dbReference type="AlphaFoldDB" id="A0AA43QJ54"/>
<dbReference type="CDD" id="cd11070">
    <property type="entry name" value="CYP56-like"/>
    <property type="match status" value="1"/>
</dbReference>
<feature type="binding site" description="axial binding residue" evidence="5">
    <location>
        <position position="492"/>
    </location>
    <ligand>
        <name>heme</name>
        <dbReference type="ChEBI" id="CHEBI:30413"/>
    </ligand>
    <ligandPart>
        <name>Fe</name>
        <dbReference type="ChEBI" id="CHEBI:18248"/>
    </ligandPart>
</feature>
<evidence type="ECO:0000256" key="4">
    <source>
        <dbReference type="ARBA" id="ARBA00023004"/>
    </source>
</evidence>
<dbReference type="GO" id="GO:0020037">
    <property type="term" value="F:heme binding"/>
    <property type="evidence" value="ECO:0007669"/>
    <property type="project" value="InterPro"/>
</dbReference>
<protein>
    <recommendedName>
        <fullName evidence="10">Cytochrome P450</fullName>
    </recommendedName>
</protein>
<dbReference type="Proteomes" id="UP001161017">
    <property type="component" value="Unassembled WGS sequence"/>
</dbReference>
<name>A0AA43QJ54_9LECA</name>
<evidence type="ECO:0000256" key="7">
    <source>
        <dbReference type="SAM" id="Phobius"/>
    </source>
</evidence>
<dbReference type="GO" id="GO:0016705">
    <property type="term" value="F:oxidoreductase activity, acting on paired donors, with incorporation or reduction of molecular oxygen"/>
    <property type="evidence" value="ECO:0007669"/>
    <property type="project" value="InterPro"/>
</dbReference>
<reference evidence="8" key="1">
    <citation type="journal article" date="2023" name="Genome Biol. Evol.">
        <title>First Whole Genome Sequence and Flow Cytometry Genome Size Data for the Lichen-Forming Fungus Ramalina farinacea (Ascomycota).</title>
        <authorList>
            <person name="Llewellyn T."/>
            <person name="Mian S."/>
            <person name="Hill R."/>
            <person name="Leitch I.J."/>
            <person name="Gaya E."/>
        </authorList>
    </citation>
    <scope>NUCLEOTIDE SEQUENCE</scope>
    <source>
        <strain evidence="8">LIQ254RAFAR</strain>
    </source>
</reference>
<comment type="similarity">
    <text evidence="2 6">Belongs to the cytochrome P450 family.</text>
</comment>
<dbReference type="GO" id="GO:0005506">
    <property type="term" value="F:iron ion binding"/>
    <property type="evidence" value="ECO:0007669"/>
    <property type="project" value="InterPro"/>
</dbReference>
<dbReference type="InterPro" id="IPR050121">
    <property type="entry name" value="Cytochrome_P450_monoxygenase"/>
</dbReference>
<accession>A0AA43QJ54</accession>
<keyword evidence="9" id="KW-1185">Reference proteome</keyword>
<dbReference type="PANTHER" id="PTHR24305">
    <property type="entry name" value="CYTOCHROME P450"/>
    <property type="match status" value="1"/>
</dbReference>
<evidence type="ECO:0000256" key="1">
    <source>
        <dbReference type="ARBA" id="ARBA00001971"/>
    </source>
</evidence>
<evidence type="ECO:0000256" key="5">
    <source>
        <dbReference type="PIRSR" id="PIRSR602401-1"/>
    </source>
</evidence>
<keyword evidence="4 5" id="KW-0408">Iron</keyword>
<dbReference type="PRINTS" id="PR00463">
    <property type="entry name" value="EP450I"/>
</dbReference>
<evidence type="ECO:0000256" key="3">
    <source>
        <dbReference type="ARBA" id="ARBA00022723"/>
    </source>
</evidence>
<evidence type="ECO:0008006" key="10">
    <source>
        <dbReference type="Google" id="ProtNLM"/>
    </source>
</evidence>
<dbReference type="InterPro" id="IPR001128">
    <property type="entry name" value="Cyt_P450"/>
</dbReference>
<keyword evidence="7" id="KW-0472">Membrane</keyword>
<gene>
    <name evidence="8" type="ORF">OHK93_006705</name>
</gene>
<evidence type="ECO:0000313" key="9">
    <source>
        <dbReference type="Proteomes" id="UP001161017"/>
    </source>
</evidence>
<dbReference type="Gene3D" id="1.10.630.10">
    <property type="entry name" value="Cytochrome P450"/>
    <property type="match status" value="1"/>
</dbReference>
<dbReference type="PRINTS" id="PR00385">
    <property type="entry name" value="P450"/>
</dbReference>
<evidence type="ECO:0000256" key="6">
    <source>
        <dbReference type="RuleBase" id="RU000461"/>
    </source>
</evidence>